<dbReference type="EMBL" id="AUZZ01004787">
    <property type="protein sequence ID" value="EQD51983.1"/>
    <property type="molecule type" value="Genomic_DNA"/>
</dbReference>
<dbReference type="InterPro" id="IPR023211">
    <property type="entry name" value="DNA_pol_palm_dom_sf"/>
</dbReference>
<comment type="caution">
    <text evidence="1">The sequence shown here is derived from an EMBL/GenBank/DDBJ whole genome shotgun (WGS) entry which is preliminary data.</text>
</comment>
<dbReference type="PANTHER" id="PTHR10322">
    <property type="entry name" value="DNA POLYMERASE CATALYTIC SUBUNIT"/>
    <property type="match status" value="1"/>
</dbReference>
<feature type="non-terminal residue" evidence="1">
    <location>
        <position position="109"/>
    </location>
</feature>
<dbReference type="Gene3D" id="3.90.1600.10">
    <property type="entry name" value="Palm domain of DNA polymerase"/>
    <property type="match status" value="1"/>
</dbReference>
<protein>
    <submittedName>
        <fullName evidence="1">DNA polymerase 2 (DNA polymerase II)</fullName>
    </submittedName>
</protein>
<reference evidence="1" key="1">
    <citation type="submission" date="2013-08" db="EMBL/GenBank/DDBJ databases">
        <authorList>
            <person name="Mendez C."/>
            <person name="Richter M."/>
            <person name="Ferrer M."/>
            <person name="Sanchez J."/>
        </authorList>
    </citation>
    <scope>NUCLEOTIDE SEQUENCE</scope>
</reference>
<organism evidence="1">
    <name type="scientific">mine drainage metagenome</name>
    <dbReference type="NCBI Taxonomy" id="410659"/>
    <lineage>
        <taxon>unclassified sequences</taxon>
        <taxon>metagenomes</taxon>
        <taxon>ecological metagenomes</taxon>
    </lineage>
</organism>
<dbReference type="GO" id="GO:0003887">
    <property type="term" value="F:DNA-directed DNA polymerase activity"/>
    <property type="evidence" value="ECO:0007669"/>
    <property type="project" value="TreeGrafter"/>
</dbReference>
<gene>
    <name evidence="1" type="ORF">B2A_06735</name>
</gene>
<accession>T1A4Y6</accession>
<dbReference type="Gene3D" id="1.10.287.690">
    <property type="entry name" value="Helix hairpin bin"/>
    <property type="match status" value="1"/>
</dbReference>
<dbReference type="SUPFAM" id="SSF56672">
    <property type="entry name" value="DNA/RNA polymerases"/>
    <property type="match status" value="1"/>
</dbReference>
<dbReference type="InterPro" id="IPR043502">
    <property type="entry name" value="DNA/RNA_pol_sf"/>
</dbReference>
<dbReference type="GO" id="GO:0006261">
    <property type="term" value="P:DNA-templated DNA replication"/>
    <property type="evidence" value="ECO:0007669"/>
    <property type="project" value="TreeGrafter"/>
</dbReference>
<evidence type="ECO:0000313" key="1">
    <source>
        <dbReference type="EMBL" id="EQD51983.1"/>
    </source>
</evidence>
<name>T1A4Y6_9ZZZZ</name>
<dbReference type="AlphaFoldDB" id="T1A4Y6"/>
<feature type="non-terminal residue" evidence="1">
    <location>
        <position position="1"/>
    </location>
</feature>
<reference evidence="1" key="2">
    <citation type="journal article" date="2014" name="ISME J.">
        <title>Microbial stratification in low pH oxic and suboxic macroscopic growths along an acid mine drainage.</title>
        <authorList>
            <person name="Mendez-Garcia C."/>
            <person name="Mesa V."/>
            <person name="Sprenger R.R."/>
            <person name="Richter M."/>
            <person name="Diez M.S."/>
            <person name="Solano J."/>
            <person name="Bargiela R."/>
            <person name="Golyshina O.V."/>
            <person name="Manteca A."/>
            <person name="Ramos J.L."/>
            <person name="Gallego J.R."/>
            <person name="Llorente I."/>
            <person name="Martins Dos Santos V.A."/>
            <person name="Jensen O.N."/>
            <person name="Pelaez A.I."/>
            <person name="Sanchez J."/>
            <person name="Ferrer M."/>
        </authorList>
    </citation>
    <scope>NUCLEOTIDE SEQUENCE</scope>
</reference>
<sequence length="109" mass="12700">SIMVHHNLSLETLDCPCCPGSPHVAPGLGYRSCTLREGLVPRTLRPIVERRLHFKRRKRETTGKERERYDELGKAWKWVLVTSFGYQGYRNARFGRIECHEAINAYARE</sequence>
<dbReference type="PANTHER" id="PTHR10322:SF23">
    <property type="entry name" value="DNA POLYMERASE DELTA CATALYTIC SUBUNIT"/>
    <property type="match status" value="1"/>
</dbReference>
<dbReference type="InterPro" id="IPR050240">
    <property type="entry name" value="DNA_pol_type-B"/>
</dbReference>
<proteinExistence type="predicted"/>